<reference evidence="3 4" key="1">
    <citation type="submission" date="2019-04" db="EMBL/GenBank/DDBJ databases">
        <authorList>
            <person name="Feng G."/>
            <person name="Zhang J."/>
            <person name="Zhu H."/>
        </authorList>
    </citation>
    <scope>NUCLEOTIDE SEQUENCE [LARGE SCALE GENOMIC DNA]</scope>
    <source>
        <strain evidence="3 4">JCM 31653</strain>
    </source>
</reference>
<organism evidence="3 4">
    <name type="scientific">Hymenobacter aquaticus</name>
    <dbReference type="NCBI Taxonomy" id="1867101"/>
    <lineage>
        <taxon>Bacteria</taxon>
        <taxon>Pseudomonadati</taxon>
        <taxon>Bacteroidota</taxon>
        <taxon>Cytophagia</taxon>
        <taxon>Cytophagales</taxon>
        <taxon>Hymenobacteraceae</taxon>
        <taxon>Hymenobacter</taxon>
    </lineage>
</organism>
<name>A0A4Z0Q5L2_9BACT</name>
<evidence type="ECO:0000313" key="4">
    <source>
        <dbReference type="Proteomes" id="UP000297549"/>
    </source>
</evidence>
<protein>
    <recommendedName>
        <fullName evidence="2">BT4734-like N-terminal domain-containing protein</fullName>
    </recommendedName>
</protein>
<dbReference type="Proteomes" id="UP000297549">
    <property type="component" value="Unassembled WGS sequence"/>
</dbReference>
<keyword evidence="4" id="KW-1185">Reference proteome</keyword>
<evidence type="ECO:0000259" key="2">
    <source>
        <dbReference type="Pfam" id="PF08800"/>
    </source>
</evidence>
<feature type="region of interest" description="Disordered" evidence="1">
    <location>
        <begin position="229"/>
        <end position="248"/>
    </location>
</feature>
<gene>
    <name evidence="3" type="ORF">E5K00_06045</name>
</gene>
<comment type="caution">
    <text evidence="3">The sequence shown here is derived from an EMBL/GenBank/DDBJ whole genome shotgun (WGS) entry which is preliminary data.</text>
</comment>
<proteinExistence type="predicted"/>
<evidence type="ECO:0000256" key="1">
    <source>
        <dbReference type="SAM" id="MobiDB-lite"/>
    </source>
</evidence>
<dbReference type="AlphaFoldDB" id="A0A4Z0Q5L2"/>
<feature type="compositionally biased region" description="Pro residues" evidence="1">
    <location>
        <begin position="230"/>
        <end position="239"/>
    </location>
</feature>
<dbReference type="OrthoDB" id="9801888at2"/>
<accession>A0A4Z0Q5L2</accession>
<dbReference type="InterPro" id="IPR014907">
    <property type="entry name" value="BT4734-like_N"/>
</dbReference>
<evidence type="ECO:0000313" key="3">
    <source>
        <dbReference type="EMBL" id="TGE24766.1"/>
    </source>
</evidence>
<sequence>MQPEEHLPDLLPAVCYPAAFAVAAIPTRSFLLPWLPVRRTDSTLATTHVNVSYYSNLLASADGQALPIDQFLAGIRGGRWLAQVAAVRAALGKADKAAAKRLLPSATVSGTFSRRGKDGLQQHSGLIALDIDAEPNPGLQLAIDRKRIEADPYTYACFISAGGAGLCVLVRIPPSHHEDSFRALEQHYREELGLTIDPACKDVSRARFVSYDPALFVNEQAEVFDELLSPPEPARPAAPAPAAEYRPGPAREGYGQAALLRACDKVRTALDGQKHVTLNKMAFLCGGYIGAGFLSEFEAREALRATIGGREVTDLKQAHATIEDGLKAGQLKPVLPEPLQLHVRTQLRKGLAPADVAAVLAVGHGLPAEQVTAAVVAIKEEQARQVPLLTFWDVIDPGQDKPVKLVLSVVRFREWLAAAGFRKCVDAKPAGLARVCAQVVAAVEVSAVINFLQDYLDELPFEFDGVYLSQLRESVQRQSRLLFDPLGLLYLPELAGEFLRDTPDAHYAFYQDCWVEVTAAGRVARPYSELPGLIWESQRKPRPFLLASDETARACDFYLFLLHLTAHDPERMDQMQRALGYLVHGYKDETNARAVILMDETGEVGRSSGGTGKGLLMKGVGHMTHVSQIGAASFDFRDPFRYALMEDGARVLFLDEWKPQRNSFDLLFADITNGFAINRKYQAQRTIPFEEAPKFVLASNDIVTGDDDSSERRKVEIALAKRYSAAYTPKDDFHRPFFGKHWDADEWVRFDNLALGWVQHYLKHGKQLLLLKNASIAARGLVQDVGQTFHEFAQELIEGARARAAAGEDARIWAADAFLSYQTATGDKRTGAITFNRKMAALGLGKAPCRERGARQDQVYFFLATE</sequence>
<dbReference type="EMBL" id="SRLC01000001">
    <property type="protein sequence ID" value="TGE24766.1"/>
    <property type="molecule type" value="Genomic_DNA"/>
</dbReference>
<feature type="domain" description="BT4734-like N-terminal" evidence="2">
    <location>
        <begin position="100"/>
        <end position="216"/>
    </location>
</feature>
<dbReference type="Pfam" id="PF08800">
    <property type="entry name" value="BT4734-like_N"/>
    <property type="match status" value="1"/>
</dbReference>